<accession>A0ABC9Y7K0</accession>
<name>A0ABC9Y7K0_GRUJA</name>
<organism evidence="1 2">
    <name type="scientific">Grus japonensis</name>
    <name type="common">Japanese crane</name>
    <name type="synonym">Red-crowned crane</name>
    <dbReference type="NCBI Taxonomy" id="30415"/>
    <lineage>
        <taxon>Eukaryota</taxon>
        <taxon>Metazoa</taxon>
        <taxon>Chordata</taxon>
        <taxon>Craniata</taxon>
        <taxon>Vertebrata</taxon>
        <taxon>Euteleostomi</taxon>
        <taxon>Archelosauria</taxon>
        <taxon>Archosauria</taxon>
        <taxon>Dinosauria</taxon>
        <taxon>Saurischia</taxon>
        <taxon>Theropoda</taxon>
        <taxon>Coelurosauria</taxon>
        <taxon>Aves</taxon>
        <taxon>Neognathae</taxon>
        <taxon>Neoaves</taxon>
        <taxon>Gruiformes</taxon>
        <taxon>Gruidae</taxon>
        <taxon>Grus</taxon>
    </lineage>
</organism>
<evidence type="ECO:0000313" key="1">
    <source>
        <dbReference type="EMBL" id="GAB0205931.1"/>
    </source>
</evidence>
<dbReference type="AlphaFoldDB" id="A0ABC9Y7K0"/>
<sequence>MEDETPVCLMACKEVSSMGNIWYEEQRMGLCSLRGVIPNKVKLERCENFTFVSFTQVSKKFVPPSSYQSLCPLSALTSQHPKKVRQL</sequence>
<protein>
    <submittedName>
        <fullName evidence="1">Uncharacterized protein</fullName>
    </submittedName>
</protein>
<evidence type="ECO:0000313" key="2">
    <source>
        <dbReference type="Proteomes" id="UP001623348"/>
    </source>
</evidence>
<proteinExistence type="predicted"/>
<reference evidence="1 2" key="1">
    <citation type="submission" date="2024-06" db="EMBL/GenBank/DDBJ databases">
        <title>The draft genome of Grus japonensis, version 3.</title>
        <authorList>
            <person name="Nabeshima K."/>
            <person name="Suzuki S."/>
            <person name="Onuma M."/>
        </authorList>
    </citation>
    <scope>NUCLEOTIDE SEQUENCE [LARGE SCALE GENOMIC DNA]</scope>
    <source>
        <strain evidence="1 2">451A</strain>
    </source>
</reference>
<gene>
    <name evidence="1" type="ORF">GRJ2_003058700</name>
</gene>
<dbReference type="EMBL" id="BAAFJT010000040">
    <property type="protein sequence ID" value="GAB0205931.1"/>
    <property type="molecule type" value="Genomic_DNA"/>
</dbReference>
<keyword evidence="2" id="KW-1185">Reference proteome</keyword>
<comment type="caution">
    <text evidence="1">The sequence shown here is derived from an EMBL/GenBank/DDBJ whole genome shotgun (WGS) entry which is preliminary data.</text>
</comment>
<dbReference type="Proteomes" id="UP001623348">
    <property type="component" value="Unassembled WGS sequence"/>
</dbReference>